<name>A0A3M7T0I2_BRAPC</name>
<sequence length="72" mass="8630">MLVHNDPRDKKKFSKIKTFSDHAIIIIYNHHIFDNGDHKLMEIEKPILHFSITNIFVKLQIIPDKYSLNKMR</sequence>
<keyword evidence="2" id="KW-1185">Reference proteome</keyword>
<organism evidence="1 2">
    <name type="scientific">Brachionus plicatilis</name>
    <name type="common">Marine rotifer</name>
    <name type="synonym">Brachionus muelleri</name>
    <dbReference type="NCBI Taxonomy" id="10195"/>
    <lineage>
        <taxon>Eukaryota</taxon>
        <taxon>Metazoa</taxon>
        <taxon>Spiralia</taxon>
        <taxon>Gnathifera</taxon>
        <taxon>Rotifera</taxon>
        <taxon>Eurotatoria</taxon>
        <taxon>Monogononta</taxon>
        <taxon>Pseudotrocha</taxon>
        <taxon>Ploima</taxon>
        <taxon>Brachionidae</taxon>
        <taxon>Brachionus</taxon>
    </lineage>
</organism>
<protein>
    <submittedName>
        <fullName evidence="1">Uncharacterized protein</fullName>
    </submittedName>
</protein>
<dbReference type="AlphaFoldDB" id="A0A3M7T0I2"/>
<accession>A0A3M7T0I2</accession>
<evidence type="ECO:0000313" key="1">
    <source>
        <dbReference type="EMBL" id="RNA41328.1"/>
    </source>
</evidence>
<reference evidence="1 2" key="1">
    <citation type="journal article" date="2018" name="Sci. Rep.">
        <title>Genomic signatures of local adaptation to the degree of environmental predictability in rotifers.</title>
        <authorList>
            <person name="Franch-Gras L."/>
            <person name="Hahn C."/>
            <person name="Garcia-Roger E.M."/>
            <person name="Carmona M.J."/>
            <person name="Serra M."/>
            <person name="Gomez A."/>
        </authorList>
    </citation>
    <scope>NUCLEOTIDE SEQUENCE [LARGE SCALE GENOMIC DNA]</scope>
    <source>
        <strain evidence="1">HYR1</strain>
    </source>
</reference>
<dbReference type="EMBL" id="REGN01000520">
    <property type="protein sequence ID" value="RNA41328.1"/>
    <property type="molecule type" value="Genomic_DNA"/>
</dbReference>
<evidence type="ECO:0000313" key="2">
    <source>
        <dbReference type="Proteomes" id="UP000276133"/>
    </source>
</evidence>
<proteinExistence type="predicted"/>
<comment type="caution">
    <text evidence="1">The sequence shown here is derived from an EMBL/GenBank/DDBJ whole genome shotgun (WGS) entry which is preliminary data.</text>
</comment>
<dbReference type="Proteomes" id="UP000276133">
    <property type="component" value="Unassembled WGS sequence"/>
</dbReference>
<gene>
    <name evidence="1" type="ORF">BpHYR1_053246</name>
</gene>